<comment type="caution">
    <text evidence="7">The sequence shown here is derived from an EMBL/GenBank/DDBJ whole genome shotgun (WGS) entry which is preliminary data.</text>
</comment>
<dbReference type="PANTHER" id="PTHR11274:SF0">
    <property type="entry name" value="GENERAL TRANSCRIPTION AND DNA REPAIR FACTOR IIH HELICASE SUBUNIT XPB"/>
    <property type="match status" value="1"/>
</dbReference>
<evidence type="ECO:0000256" key="4">
    <source>
        <dbReference type="ARBA" id="ARBA00022840"/>
    </source>
</evidence>
<evidence type="ECO:0000256" key="2">
    <source>
        <dbReference type="ARBA" id="ARBA00022801"/>
    </source>
</evidence>
<dbReference type="InterPro" id="IPR014001">
    <property type="entry name" value="Helicase_ATP-bd"/>
</dbReference>
<dbReference type="Pfam" id="PF04851">
    <property type="entry name" value="ResIII"/>
    <property type="match status" value="1"/>
</dbReference>
<dbReference type="SMART" id="SM00487">
    <property type="entry name" value="DEXDc"/>
    <property type="match status" value="1"/>
</dbReference>
<sequence>MDALYSPVSHPYVSPREDKLPMTELRAWQTDALARWHANGRRGIIAAATGTGKTRMAIEAIRLALDDGARAVVVVPTRVLQQQWIRALRTAGIVGRRLGTIGGTSPDPNPDHLILVAVIDSARNGVGSLFRHWTSSGRPTLLVVDECHWSGSAHNRGVFDGDPAWRLGLSATPERGDDGFDDVLVPMLGEVVYRYSMRNAMDDGVLSDLRLSNLLIDLPQLEQSEYDRIEAQITASAATLTRQHPELFTSADWTAHIAQAASTIPAAKRLNSLVVERRRLLANNNGRLRAMEYLLDLGVLTSRRTILFNETINQAEHVAQKVRELGIKVSIDHSRLNSRERDQNQEAFRAGATDAMVAVRTADEGLDIPDADQAIIVSGTMNPRQRIQRLGRVVRLGGTPPRAISLLARGTLEESVIAGRDRELLGLDRVIIKPLSAFRDDSVDFLFSV</sequence>
<reference evidence="8" key="1">
    <citation type="journal article" date="2019" name="Int. J. Syst. Evol. Microbiol.">
        <title>The Global Catalogue of Microorganisms (GCM) 10K type strain sequencing project: providing services to taxonomists for standard genome sequencing and annotation.</title>
        <authorList>
            <consortium name="The Broad Institute Genomics Platform"/>
            <consortium name="The Broad Institute Genome Sequencing Center for Infectious Disease"/>
            <person name="Wu L."/>
            <person name="Ma J."/>
        </authorList>
    </citation>
    <scope>NUCLEOTIDE SEQUENCE [LARGE SCALE GENOMIC DNA]</scope>
    <source>
        <strain evidence="8">CCUG 54520</strain>
    </source>
</reference>
<dbReference type="GO" id="GO:0016787">
    <property type="term" value="F:hydrolase activity"/>
    <property type="evidence" value="ECO:0007669"/>
    <property type="project" value="UniProtKB-KW"/>
</dbReference>
<keyword evidence="3 7" id="KW-0347">Helicase</keyword>
<dbReference type="EC" id="3.6.4.-" evidence="7"/>
<evidence type="ECO:0000256" key="3">
    <source>
        <dbReference type="ARBA" id="ARBA00022806"/>
    </source>
</evidence>
<evidence type="ECO:0000259" key="6">
    <source>
        <dbReference type="PROSITE" id="PS51194"/>
    </source>
</evidence>
<dbReference type="PROSITE" id="PS51192">
    <property type="entry name" value="HELICASE_ATP_BIND_1"/>
    <property type="match status" value="1"/>
</dbReference>
<name>A0ABV9FX88_9NOCA</name>
<protein>
    <submittedName>
        <fullName evidence="7">DEAD/DEAH box helicase</fullName>
        <ecNumber evidence="7">3.6.4.-</ecNumber>
    </submittedName>
</protein>
<dbReference type="InterPro" id="IPR001650">
    <property type="entry name" value="Helicase_C-like"/>
</dbReference>
<dbReference type="CDD" id="cd17926">
    <property type="entry name" value="DEXHc_RE"/>
    <property type="match status" value="1"/>
</dbReference>
<dbReference type="InterPro" id="IPR006935">
    <property type="entry name" value="Helicase/UvrB_N"/>
</dbReference>
<evidence type="ECO:0000259" key="5">
    <source>
        <dbReference type="PROSITE" id="PS51192"/>
    </source>
</evidence>
<dbReference type="Gene3D" id="3.40.50.300">
    <property type="entry name" value="P-loop containing nucleotide triphosphate hydrolases"/>
    <property type="match status" value="2"/>
</dbReference>
<dbReference type="RefSeq" id="WP_378419584.1">
    <property type="nucleotide sequence ID" value="NZ_JBHSFO010000014.1"/>
</dbReference>
<dbReference type="InterPro" id="IPR027417">
    <property type="entry name" value="P-loop_NTPase"/>
</dbReference>
<dbReference type="InterPro" id="IPR050615">
    <property type="entry name" value="ATP-dep_DNA_Helicase"/>
</dbReference>
<dbReference type="EMBL" id="JBHSFO010000014">
    <property type="protein sequence ID" value="MFC4605848.1"/>
    <property type="molecule type" value="Genomic_DNA"/>
</dbReference>
<dbReference type="PROSITE" id="PS51194">
    <property type="entry name" value="HELICASE_CTER"/>
    <property type="match status" value="1"/>
</dbReference>
<feature type="domain" description="Helicase ATP-binding" evidence="5">
    <location>
        <begin position="34"/>
        <end position="191"/>
    </location>
</feature>
<dbReference type="GO" id="GO:0004386">
    <property type="term" value="F:helicase activity"/>
    <property type="evidence" value="ECO:0007669"/>
    <property type="project" value="UniProtKB-KW"/>
</dbReference>
<evidence type="ECO:0000313" key="8">
    <source>
        <dbReference type="Proteomes" id="UP001595914"/>
    </source>
</evidence>
<feature type="domain" description="Helicase C-terminal" evidence="6">
    <location>
        <begin position="293"/>
        <end position="446"/>
    </location>
</feature>
<evidence type="ECO:0000313" key="7">
    <source>
        <dbReference type="EMBL" id="MFC4605848.1"/>
    </source>
</evidence>
<organism evidence="7 8">
    <name type="scientific">Rhodococcus kronopolitis</name>
    <dbReference type="NCBI Taxonomy" id="1460226"/>
    <lineage>
        <taxon>Bacteria</taxon>
        <taxon>Bacillati</taxon>
        <taxon>Actinomycetota</taxon>
        <taxon>Actinomycetes</taxon>
        <taxon>Mycobacteriales</taxon>
        <taxon>Nocardiaceae</taxon>
        <taxon>Rhodococcus</taxon>
    </lineage>
</organism>
<evidence type="ECO:0000256" key="1">
    <source>
        <dbReference type="ARBA" id="ARBA00022741"/>
    </source>
</evidence>
<dbReference type="Proteomes" id="UP001595914">
    <property type="component" value="Unassembled WGS sequence"/>
</dbReference>
<dbReference type="Pfam" id="PF00271">
    <property type="entry name" value="Helicase_C"/>
    <property type="match status" value="1"/>
</dbReference>
<keyword evidence="8" id="KW-1185">Reference proteome</keyword>
<keyword evidence="2 7" id="KW-0378">Hydrolase</keyword>
<proteinExistence type="predicted"/>
<keyword evidence="4" id="KW-0067">ATP-binding</keyword>
<gene>
    <name evidence="7" type="ORF">ACFO6S_19280</name>
</gene>
<keyword evidence="1" id="KW-0547">Nucleotide-binding</keyword>
<dbReference type="SUPFAM" id="SSF52540">
    <property type="entry name" value="P-loop containing nucleoside triphosphate hydrolases"/>
    <property type="match status" value="1"/>
</dbReference>
<accession>A0ABV9FX88</accession>
<dbReference type="PANTHER" id="PTHR11274">
    <property type="entry name" value="RAD25/XP-B DNA REPAIR HELICASE"/>
    <property type="match status" value="1"/>
</dbReference>
<dbReference type="SMART" id="SM00490">
    <property type="entry name" value="HELICc"/>
    <property type="match status" value="1"/>
</dbReference>